<evidence type="ECO:0000313" key="2">
    <source>
        <dbReference type="Proteomes" id="UP000292695"/>
    </source>
</evidence>
<dbReference type="InterPro" id="IPR027417">
    <property type="entry name" value="P-loop_NTPase"/>
</dbReference>
<proteinExistence type="predicted"/>
<dbReference type="OrthoDB" id="1494645at2"/>
<name>A0A4R0ITU4_9ACTN</name>
<dbReference type="Proteomes" id="UP000292695">
    <property type="component" value="Unassembled WGS sequence"/>
</dbReference>
<dbReference type="SUPFAM" id="SSF52540">
    <property type="entry name" value="P-loop containing nucleoside triphosphate hydrolases"/>
    <property type="match status" value="1"/>
</dbReference>
<evidence type="ECO:0000313" key="1">
    <source>
        <dbReference type="EMBL" id="TCC34936.1"/>
    </source>
</evidence>
<dbReference type="RefSeq" id="WP_131287827.1">
    <property type="nucleotide sequence ID" value="NZ_SJKA01000004.1"/>
</dbReference>
<sequence>MKPFRVALVGTSGAGKSTTAKLLRDWTGWMVLSGVRSHESVTGPLWDLSLSLEAASALADRCDSADLKLLTSYLKLCMFGPMERFCADAYAPDVVIADQHPLVDAAVELPVSGHRLTFGDMRPFLRMIDAVGRPQIVAWADAQARRLGRALEPRDFVIELARLSSLRLADRLQALQNLLNCELPDLIVHLDVATETARRRAEKRDGAGDRDLMADPEERARYSDLLAHLDPTPVVRIDVGTRSPDAIASLTLQAIRAAKG</sequence>
<dbReference type="Gene3D" id="3.40.50.300">
    <property type="entry name" value="P-loop containing nucleotide triphosphate hydrolases"/>
    <property type="match status" value="1"/>
</dbReference>
<keyword evidence="2" id="KW-1185">Reference proteome</keyword>
<reference evidence="1 2" key="1">
    <citation type="submission" date="2019-02" db="EMBL/GenBank/DDBJ databases">
        <title>Kribbella capetownensis sp. nov. and Kribbella speibonae sp. nov., isolated from soil.</title>
        <authorList>
            <person name="Curtis S.M."/>
            <person name="Norton I."/>
            <person name="Everest G.J."/>
            <person name="Meyers P.R."/>
        </authorList>
    </citation>
    <scope>NUCLEOTIDE SEQUENCE [LARGE SCALE GENOMIC DNA]</scope>
    <source>
        <strain evidence="1 2">DSM 27082</strain>
    </source>
</reference>
<dbReference type="AlphaFoldDB" id="A0A4R0ITU4"/>
<protein>
    <submittedName>
        <fullName evidence="1">Uncharacterized protein</fullName>
    </submittedName>
</protein>
<dbReference type="EMBL" id="SJKA01000004">
    <property type="protein sequence ID" value="TCC34936.1"/>
    <property type="molecule type" value="Genomic_DNA"/>
</dbReference>
<comment type="caution">
    <text evidence="1">The sequence shown here is derived from an EMBL/GenBank/DDBJ whole genome shotgun (WGS) entry which is preliminary data.</text>
</comment>
<gene>
    <name evidence="1" type="ORF">E0H50_13680</name>
</gene>
<accession>A0A4R0ITU4</accession>
<organism evidence="1 2">
    <name type="scientific">Kribbella sindirgiensis</name>
    <dbReference type="NCBI Taxonomy" id="1124744"/>
    <lineage>
        <taxon>Bacteria</taxon>
        <taxon>Bacillati</taxon>
        <taxon>Actinomycetota</taxon>
        <taxon>Actinomycetes</taxon>
        <taxon>Propionibacteriales</taxon>
        <taxon>Kribbellaceae</taxon>
        <taxon>Kribbella</taxon>
    </lineage>
</organism>